<dbReference type="GO" id="GO:0006826">
    <property type="term" value="P:iron ion transport"/>
    <property type="evidence" value="ECO:0007669"/>
    <property type="project" value="TreeGrafter"/>
</dbReference>
<dbReference type="GO" id="GO:0005769">
    <property type="term" value="C:early endosome"/>
    <property type="evidence" value="ECO:0007669"/>
    <property type="project" value="TreeGrafter"/>
</dbReference>
<dbReference type="PANTHER" id="PTHR11485:SF29">
    <property type="entry name" value="TRANSFERRIN 2"/>
    <property type="match status" value="1"/>
</dbReference>
<protein>
    <submittedName>
        <fullName evidence="3 5">Major yolk protein</fullName>
    </submittedName>
</protein>
<dbReference type="CDD" id="cd13529">
    <property type="entry name" value="PBP2_transferrin"/>
    <property type="match status" value="1"/>
</dbReference>
<dbReference type="GO" id="GO:0005886">
    <property type="term" value="C:plasma membrane"/>
    <property type="evidence" value="ECO:0007669"/>
    <property type="project" value="TreeGrafter"/>
</dbReference>
<evidence type="ECO:0000313" key="3">
    <source>
        <dbReference type="EMBL" id="ACY92567.1"/>
    </source>
</evidence>
<organism evidence="3">
    <name type="scientific">Saccoglossus kowalevskii</name>
    <name type="common">Acorn worm</name>
    <dbReference type="NCBI Taxonomy" id="10224"/>
    <lineage>
        <taxon>Eukaryota</taxon>
        <taxon>Metazoa</taxon>
        <taxon>Hemichordata</taxon>
        <taxon>Enteropneusta</taxon>
        <taxon>Harrimaniidae</taxon>
        <taxon>Saccoglossus</taxon>
    </lineage>
</organism>
<dbReference type="PROSITE" id="PS51408">
    <property type="entry name" value="TRANSFERRIN_LIKE_4"/>
    <property type="match status" value="2"/>
</dbReference>
<dbReference type="OrthoDB" id="9981115at2759"/>
<dbReference type="EMBL" id="GU076038">
    <property type="protein sequence ID" value="ACY92567.1"/>
    <property type="molecule type" value="mRNA"/>
</dbReference>
<dbReference type="Gene3D" id="3.40.190.10">
    <property type="entry name" value="Periplasmic binding protein-like II"/>
    <property type="match status" value="5"/>
</dbReference>
<keyword evidence="1 5" id="KW-0732">Signal</keyword>
<dbReference type="Proteomes" id="UP000694865">
    <property type="component" value="Unplaced"/>
</dbReference>
<evidence type="ECO:0000256" key="1">
    <source>
        <dbReference type="SAM" id="SignalP"/>
    </source>
</evidence>
<evidence type="ECO:0000313" key="4">
    <source>
        <dbReference type="Proteomes" id="UP000694865"/>
    </source>
</evidence>
<dbReference type="GO" id="GO:0055037">
    <property type="term" value="C:recycling endosome"/>
    <property type="evidence" value="ECO:0007669"/>
    <property type="project" value="TreeGrafter"/>
</dbReference>
<proteinExistence type="evidence at transcript level"/>
<keyword evidence="4" id="KW-1185">Reference proteome</keyword>
<dbReference type="PRINTS" id="PR00422">
    <property type="entry name" value="TRANSFERRIN"/>
</dbReference>
<reference evidence="3" key="1">
    <citation type="submission" date="2009-10" db="EMBL/GenBank/DDBJ databases">
        <authorList>
            <person name="Freeman R.M.Jr."/>
            <person name="Wu M.M."/>
            <person name="Gerhart J.J."/>
        </authorList>
    </citation>
    <scope>NUCLEOTIDE SEQUENCE</scope>
</reference>
<feature type="domain" description="Transferrin-like" evidence="2">
    <location>
        <begin position="383"/>
        <end position="962"/>
    </location>
</feature>
<feature type="signal peptide" evidence="1 5">
    <location>
        <begin position="1"/>
        <end position="16"/>
    </location>
</feature>
<gene>
    <name evidence="5" type="primary">LOC100313651</name>
</gene>
<dbReference type="InterPro" id="IPR001156">
    <property type="entry name" value="Transferrin-like_dom"/>
</dbReference>
<dbReference type="RefSeq" id="NP_001161583.1">
    <property type="nucleotide sequence ID" value="NM_001168111.1"/>
</dbReference>
<feature type="domain" description="Transferrin-like" evidence="2">
    <location>
        <begin position="35"/>
        <end position="372"/>
    </location>
</feature>
<name>D1LX61_SACKO</name>
<evidence type="ECO:0000313" key="5">
    <source>
        <dbReference type="RefSeq" id="NP_001161583.1"/>
    </source>
</evidence>
<dbReference type="KEGG" id="sko:100313651"/>
<dbReference type="SMART" id="SM00094">
    <property type="entry name" value="TR_FER"/>
    <property type="match status" value="1"/>
</dbReference>
<dbReference type="Pfam" id="PF00405">
    <property type="entry name" value="Transferrin"/>
    <property type="match status" value="3"/>
</dbReference>
<dbReference type="GO" id="GO:0005615">
    <property type="term" value="C:extracellular space"/>
    <property type="evidence" value="ECO:0007669"/>
    <property type="project" value="TreeGrafter"/>
</dbReference>
<dbReference type="PANTHER" id="PTHR11485">
    <property type="entry name" value="TRANSFERRIN"/>
    <property type="match status" value="1"/>
</dbReference>
<dbReference type="GeneID" id="100313651"/>
<sequence>MRTLLLLTFAVLGCWAKVDLWSPPKEVIPSNDDTIRWCVPSECEMKKCLRMANEWMYNVSPRKDIVCMEGTCIEHCLDWVENGYSDVIVTRENDVWRAHTVHNLKPVAYEMSEYKGPKKFENWESISIAVVPKSSPINQWSDLENKKSCHAGVDYTSSWTAPMCSMIHKNVIPHQGNMVESAAQYFKKSCVPGVLDWNYDINGTNPETLCEICGGRKEDNSWCHKNRDVYSGYYGASMCLKEGKGHVVFIDNNYISAFKNIFGTDYKLVCNHGTTDLDDWHNEDCHLGYTPRPTIFTHMDKTYNYIRDFNDMLFSAVQTYSNMNNMDIFSSDEYICSDNSDPKDIIFRDNTREFVTIPEEKNYMHKYISVMNTCQSMEPKPRAKFCVITDEAYNKCTEMKRYFTSTMKVNEVSWGCMKLPTKMDCMKAIWEGKADVVSLDPMETFIAGNDFQMTPFMSEYFDVFHEPIDGKWSYNWDTETYTIGIMKKNVYQNKFGYDNEWINLKGLNTCHAGISRVSSVHHPIGWLHSNGTIPHYGSVFESINKFFDRTCLPGSKDWNMKKDIILGHQYNWGYHGVSFYNFTGMEWFVWNVPHTWNYFNWNHQTPSYINTWKNINTWVENPESILKTKKEWKKTSTEEGWQWDTEDEIKKVDISNIWNKFFKNMKSQKKEGIKDMPKFDWTIWNLFKDNIRTVPEYMLEKIPEIEKFLIELEKITHNGFSDNIEFKWMNHPIVMNYLKVYYPMLVKRWINYADQMEWVPMTKDTYNRYTNPIWLSPEWNEYQKTMKMHQEELCTSCGGYNEWNCKEGTEEPYWGTLGSLRCIHEHKGDIAFIESHKFEPYVKDIDMIPQDFVLVCPTGKVINYVNHESIRECNYGRVPFPTLVTSYAKTGSWRWNVTKALLLAQKIYDSSSHNEYRFEMFGEHSVFENIHTKHLYPINLINQTYQTWLGPMFLRSMESLIKPISHKWWENIDEICHGETLTNVIHHHDGRCNAIVKDITCRGNPEPKTIWLGRHGYKYNVKIPMCSRPTRFIRKMVEFTCDTGYGYLHPVMIPTACECIPCEEITHAPAWSHDYHWTTEERKYTPNEWEYDHFDLWGNEPWWMNKEHHDTWFHDEVIYPLNQDWNYNHHINKRPKTNHYSNCEKNWWGFIWHPQWFQESTWPMCNEGDYWYETINVNTNWEHKEWNPRWNKNTELNKPEWRWSL</sequence>
<feature type="chain" id="PRO_5003024293" evidence="1 5">
    <location>
        <begin position="17"/>
        <end position="1205"/>
    </location>
</feature>
<accession>D1LX61</accession>
<evidence type="ECO:0000259" key="2">
    <source>
        <dbReference type="PROSITE" id="PS51408"/>
    </source>
</evidence>
<reference evidence="5" key="2">
    <citation type="submission" date="2025-05" db="UniProtKB">
        <authorList>
            <consortium name="RefSeq"/>
        </authorList>
    </citation>
    <scope>IDENTIFICATION</scope>
</reference>
<dbReference type="SUPFAM" id="SSF53850">
    <property type="entry name" value="Periplasmic binding protein-like II"/>
    <property type="match status" value="2"/>
</dbReference>
<dbReference type="AlphaFoldDB" id="D1LX61"/>